<gene>
    <name evidence="1" type="ORF">PSON_ATCC_30995.1.T1000123</name>
</gene>
<evidence type="ECO:0000313" key="1">
    <source>
        <dbReference type="EMBL" id="CAD8112284.1"/>
    </source>
</evidence>
<reference evidence="1" key="1">
    <citation type="submission" date="2021-01" db="EMBL/GenBank/DDBJ databases">
        <authorList>
            <consortium name="Genoscope - CEA"/>
            <person name="William W."/>
        </authorList>
    </citation>
    <scope>NUCLEOTIDE SEQUENCE</scope>
</reference>
<proteinExistence type="predicted"/>
<dbReference type="Proteomes" id="UP000692954">
    <property type="component" value="Unassembled WGS sequence"/>
</dbReference>
<comment type="caution">
    <text evidence="1">The sequence shown here is derived from an EMBL/GenBank/DDBJ whole genome shotgun (WGS) entry which is preliminary data.</text>
</comment>
<dbReference type="EMBL" id="CAJJDN010000100">
    <property type="protein sequence ID" value="CAD8112284.1"/>
    <property type="molecule type" value="Genomic_DNA"/>
</dbReference>
<keyword evidence="2" id="KW-1185">Reference proteome</keyword>
<protein>
    <submittedName>
        <fullName evidence="1">Uncharacterized protein</fullName>
    </submittedName>
</protein>
<organism evidence="1 2">
    <name type="scientific">Paramecium sonneborni</name>
    <dbReference type="NCBI Taxonomy" id="65129"/>
    <lineage>
        <taxon>Eukaryota</taxon>
        <taxon>Sar</taxon>
        <taxon>Alveolata</taxon>
        <taxon>Ciliophora</taxon>
        <taxon>Intramacronucleata</taxon>
        <taxon>Oligohymenophorea</taxon>
        <taxon>Peniculida</taxon>
        <taxon>Parameciidae</taxon>
        <taxon>Paramecium</taxon>
    </lineage>
</organism>
<name>A0A8S1QBG9_9CILI</name>
<evidence type="ECO:0000313" key="2">
    <source>
        <dbReference type="Proteomes" id="UP000692954"/>
    </source>
</evidence>
<accession>A0A8S1QBG9</accession>
<dbReference type="AlphaFoldDB" id="A0A8S1QBG9"/>
<sequence length="92" mass="10801">MNAFGLQNNRFHQKACVKRNKRSDEKQNFLNPEKQIDNFTAKKNSYYASEVNSSYSNLINDYDNSNTISIPKSIKVDLIIRLNEKYSKKSYQ</sequence>